<comment type="caution">
    <text evidence="2">The sequence shown here is derived from an EMBL/GenBank/DDBJ whole genome shotgun (WGS) entry which is preliminary data.</text>
</comment>
<proteinExistence type="predicted"/>
<protein>
    <submittedName>
        <fullName evidence="2">Uncharacterized protein</fullName>
    </submittedName>
</protein>
<keyword evidence="3" id="KW-1185">Reference proteome</keyword>
<gene>
    <name evidence="2" type="ORF">NEOLI_004787</name>
</gene>
<dbReference type="EMBL" id="LXFE01001207">
    <property type="protein sequence ID" value="OLL23815.1"/>
    <property type="molecule type" value="Genomic_DNA"/>
</dbReference>
<sequence>MRTAFSYIRDSNLSKPEKSMKSISNEILTLSKEVKYRESNSIQLVTSSGKNLPSTLKDEMLIPCTPFQHFVVNDHSLYPNKQYASRDHVNSKPLLTGAIAPPKPVGLHKDIIPHGTSKLGLKVELPPQHDCKPKSYDVINSAQHIVLSTSSMRFPPNFQSVSTRTQRRKQKHSKRKKAKKTKLSSSFEKIRLPSIDGLIYEVQHNMRAGYLYGVFERARETNVNIEHVIARYSEYLHDWVINRA</sequence>
<evidence type="ECO:0000313" key="2">
    <source>
        <dbReference type="EMBL" id="OLL23815.1"/>
    </source>
</evidence>
<name>A0A1U7LMD2_NEOID</name>
<evidence type="ECO:0000256" key="1">
    <source>
        <dbReference type="SAM" id="MobiDB-lite"/>
    </source>
</evidence>
<dbReference type="AlphaFoldDB" id="A0A1U7LMD2"/>
<dbReference type="Proteomes" id="UP000186594">
    <property type="component" value="Unassembled WGS sequence"/>
</dbReference>
<organism evidence="2 3">
    <name type="scientific">Neolecta irregularis (strain DAH-3)</name>
    <dbReference type="NCBI Taxonomy" id="1198029"/>
    <lineage>
        <taxon>Eukaryota</taxon>
        <taxon>Fungi</taxon>
        <taxon>Dikarya</taxon>
        <taxon>Ascomycota</taxon>
        <taxon>Taphrinomycotina</taxon>
        <taxon>Neolectales</taxon>
        <taxon>Neolectaceae</taxon>
        <taxon>Neolecta</taxon>
    </lineage>
</organism>
<feature type="compositionally biased region" description="Basic residues" evidence="1">
    <location>
        <begin position="165"/>
        <end position="182"/>
    </location>
</feature>
<accession>A0A1U7LMD2</accession>
<feature type="region of interest" description="Disordered" evidence="1">
    <location>
        <begin position="157"/>
        <end position="183"/>
    </location>
</feature>
<reference evidence="2 3" key="1">
    <citation type="submission" date="2016-04" db="EMBL/GenBank/DDBJ databases">
        <title>Evolutionary innovation and constraint leading to complex multicellularity in the Ascomycota.</title>
        <authorList>
            <person name="Cisse O."/>
            <person name="Nguyen A."/>
            <person name="Hewitt D.A."/>
            <person name="Jedd G."/>
            <person name="Stajich J.E."/>
        </authorList>
    </citation>
    <scope>NUCLEOTIDE SEQUENCE [LARGE SCALE GENOMIC DNA]</scope>
    <source>
        <strain evidence="2 3">DAH-3</strain>
    </source>
</reference>
<evidence type="ECO:0000313" key="3">
    <source>
        <dbReference type="Proteomes" id="UP000186594"/>
    </source>
</evidence>